<dbReference type="RefSeq" id="XP_007693946.1">
    <property type="nucleotide sequence ID" value="XM_007695756.1"/>
</dbReference>
<keyword evidence="2" id="KW-1185">Reference proteome</keyword>
<accession>W6YPE1</accession>
<name>W6YPE1_COCMI</name>
<feature type="non-terminal residue" evidence="1">
    <location>
        <position position="132"/>
    </location>
</feature>
<dbReference type="eggNOG" id="ENOG502TDAU">
    <property type="taxonomic scope" value="Eukaryota"/>
</dbReference>
<organism evidence="1 2">
    <name type="scientific">Bipolaris oryzae ATCC 44560</name>
    <dbReference type="NCBI Taxonomy" id="930090"/>
    <lineage>
        <taxon>Eukaryota</taxon>
        <taxon>Fungi</taxon>
        <taxon>Dikarya</taxon>
        <taxon>Ascomycota</taxon>
        <taxon>Pezizomycotina</taxon>
        <taxon>Dothideomycetes</taxon>
        <taxon>Pleosporomycetidae</taxon>
        <taxon>Pleosporales</taxon>
        <taxon>Pleosporineae</taxon>
        <taxon>Pleosporaceae</taxon>
        <taxon>Bipolaris</taxon>
    </lineage>
</organism>
<proteinExistence type="predicted"/>
<dbReference type="KEGG" id="bor:COCMIDRAFT_59822"/>
<protein>
    <submittedName>
        <fullName evidence="1">Uncharacterized protein</fullName>
    </submittedName>
</protein>
<dbReference type="HOGENOM" id="CLU_136344_0_0_1"/>
<dbReference type="GeneID" id="19124796"/>
<evidence type="ECO:0000313" key="1">
    <source>
        <dbReference type="EMBL" id="EUC39535.1"/>
    </source>
</evidence>
<dbReference type="EMBL" id="KI964348">
    <property type="protein sequence ID" value="EUC39535.1"/>
    <property type="molecule type" value="Genomic_DNA"/>
</dbReference>
<gene>
    <name evidence="1" type="ORF">COCMIDRAFT_59822</name>
</gene>
<dbReference type="AlphaFoldDB" id="W6YPE1"/>
<dbReference type="OrthoDB" id="3786276at2759"/>
<evidence type="ECO:0000313" key="2">
    <source>
        <dbReference type="Proteomes" id="UP000054032"/>
    </source>
</evidence>
<sequence>MNMNNCGCTLSALQVLMRIEQLGGTTVAFDTSLEVMEMAEERCLVVLHCAECRQRRFPLASITVIGAAIIEWVGKLWIQEDVSSTSSCGTFSLGNYELDPVDAETLCYELMSMKLSRFSEIMRLLQAALGTM</sequence>
<reference evidence="1 2" key="1">
    <citation type="journal article" date="2013" name="PLoS Genet.">
        <title>Comparative genome structure, secondary metabolite, and effector coding capacity across Cochliobolus pathogens.</title>
        <authorList>
            <person name="Condon B.J."/>
            <person name="Leng Y."/>
            <person name="Wu D."/>
            <person name="Bushley K.E."/>
            <person name="Ohm R.A."/>
            <person name="Otillar R."/>
            <person name="Martin J."/>
            <person name="Schackwitz W."/>
            <person name="Grimwood J."/>
            <person name="MohdZainudin N."/>
            <person name="Xue C."/>
            <person name="Wang R."/>
            <person name="Manning V.A."/>
            <person name="Dhillon B."/>
            <person name="Tu Z.J."/>
            <person name="Steffenson B.J."/>
            <person name="Salamov A."/>
            <person name="Sun H."/>
            <person name="Lowry S."/>
            <person name="LaButti K."/>
            <person name="Han J."/>
            <person name="Copeland A."/>
            <person name="Lindquist E."/>
            <person name="Barry K."/>
            <person name="Schmutz J."/>
            <person name="Baker S.E."/>
            <person name="Ciuffetti L.M."/>
            <person name="Grigoriev I.V."/>
            <person name="Zhong S."/>
            <person name="Turgeon B.G."/>
        </authorList>
    </citation>
    <scope>NUCLEOTIDE SEQUENCE [LARGE SCALE GENOMIC DNA]</scope>
    <source>
        <strain evidence="1 2">ATCC 44560</strain>
    </source>
</reference>
<dbReference type="Proteomes" id="UP000054032">
    <property type="component" value="Unassembled WGS sequence"/>
</dbReference>